<dbReference type="Proteomes" id="UP000054408">
    <property type="component" value="Unassembled WGS sequence"/>
</dbReference>
<dbReference type="GO" id="GO:0016579">
    <property type="term" value="P:protein deubiquitination"/>
    <property type="evidence" value="ECO:0007669"/>
    <property type="project" value="TreeGrafter"/>
</dbReference>
<dbReference type="PROSITE" id="PS51858">
    <property type="entry name" value="PPPDE"/>
    <property type="match status" value="1"/>
</dbReference>
<protein>
    <submittedName>
        <fullName evidence="6">Ethylene-responsive element-binding protein</fullName>
    </submittedName>
</protein>
<dbReference type="InterPro" id="IPR042266">
    <property type="entry name" value="PPPDE_sf"/>
</dbReference>
<dbReference type="GO" id="GO:0006508">
    <property type="term" value="P:proteolysis"/>
    <property type="evidence" value="ECO:0007669"/>
    <property type="project" value="UniProtKB-KW"/>
</dbReference>
<dbReference type="SMART" id="SM01179">
    <property type="entry name" value="DUF862"/>
    <property type="match status" value="1"/>
</dbReference>
<evidence type="ECO:0000313" key="7">
    <source>
        <dbReference type="Proteomes" id="UP000054408"/>
    </source>
</evidence>
<evidence type="ECO:0000256" key="3">
    <source>
        <dbReference type="ARBA" id="ARBA00022801"/>
    </source>
</evidence>
<dbReference type="eggNOG" id="KOG0324">
    <property type="taxonomic scope" value="Eukaryota"/>
</dbReference>
<evidence type="ECO:0000256" key="2">
    <source>
        <dbReference type="ARBA" id="ARBA00022670"/>
    </source>
</evidence>
<dbReference type="EMBL" id="GL349433">
    <property type="protein sequence ID" value="KNC45902.1"/>
    <property type="molecule type" value="Genomic_DNA"/>
</dbReference>
<sequence length="218" mass="23136">MHGMHHTLTNHEKQVVLNVYDMVWLNEYTAWAGVGVFHSGLVIDDTEYAYGGHEFESSGIFTVSPGTAPGCELRTSILLGATRLDNTEIRRLVDDMGREFLGSEYNLLSRNCNHFADAFARRLIGQGIPGWVNRLATIGTWFPCLLPASLVPPTPESAGVDGGFVAFAGEGRALRAGGSDAPAPSASGGAASSAADADERALMRERAAAAAAKRWGAS</sequence>
<feature type="domain" description="PPPDE" evidence="5">
    <location>
        <begin position="13"/>
        <end position="150"/>
    </location>
</feature>
<evidence type="ECO:0000313" key="6">
    <source>
        <dbReference type="EMBL" id="KNC45902.1"/>
    </source>
</evidence>
<dbReference type="InterPro" id="IPR008580">
    <property type="entry name" value="PPPDE_dom"/>
</dbReference>
<accession>A0A0L0D0Z6</accession>
<evidence type="ECO:0000256" key="4">
    <source>
        <dbReference type="SAM" id="MobiDB-lite"/>
    </source>
</evidence>
<keyword evidence="7" id="KW-1185">Reference proteome</keyword>
<name>A0A0L0D0Z6_THETB</name>
<organism evidence="6 7">
    <name type="scientific">Thecamonas trahens ATCC 50062</name>
    <dbReference type="NCBI Taxonomy" id="461836"/>
    <lineage>
        <taxon>Eukaryota</taxon>
        <taxon>Apusozoa</taxon>
        <taxon>Apusomonadida</taxon>
        <taxon>Apusomonadidae</taxon>
        <taxon>Thecamonas</taxon>
    </lineage>
</organism>
<dbReference type="GO" id="GO:0101005">
    <property type="term" value="F:deubiquitinase activity"/>
    <property type="evidence" value="ECO:0007669"/>
    <property type="project" value="TreeGrafter"/>
</dbReference>
<gene>
    <name evidence="6" type="ORF">AMSG_00016</name>
</gene>
<dbReference type="Gene3D" id="3.90.1720.30">
    <property type="entry name" value="PPPDE domains"/>
    <property type="match status" value="1"/>
</dbReference>
<comment type="similarity">
    <text evidence="1">Belongs to the DeSI family.</text>
</comment>
<evidence type="ECO:0000256" key="1">
    <source>
        <dbReference type="ARBA" id="ARBA00008140"/>
    </source>
</evidence>
<dbReference type="RefSeq" id="XP_013762890.1">
    <property type="nucleotide sequence ID" value="XM_013907436.1"/>
</dbReference>
<dbReference type="GeneID" id="25559848"/>
<dbReference type="OMA" id="PLEGCRW"/>
<dbReference type="PANTHER" id="PTHR12378">
    <property type="entry name" value="DESUMOYLATING ISOPEPTIDASE"/>
    <property type="match status" value="1"/>
</dbReference>
<dbReference type="STRING" id="461836.A0A0L0D0Z6"/>
<feature type="compositionally biased region" description="Low complexity" evidence="4">
    <location>
        <begin position="175"/>
        <end position="195"/>
    </location>
</feature>
<dbReference type="Pfam" id="PF05903">
    <property type="entry name" value="Peptidase_C97"/>
    <property type="match status" value="1"/>
</dbReference>
<keyword evidence="3" id="KW-0378">Hydrolase</keyword>
<dbReference type="AlphaFoldDB" id="A0A0L0D0Z6"/>
<dbReference type="PANTHER" id="PTHR12378:SF80">
    <property type="entry name" value="IP06716P-RELATED"/>
    <property type="match status" value="1"/>
</dbReference>
<evidence type="ECO:0000259" key="5">
    <source>
        <dbReference type="PROSITE" id="PS51858"/>
    </source>
</evidence>
<keyword evidence="2" id="KW-0645">Protease</keyword>
<reference evidence="6 7" key="1">
    <citation type="submission" date="2010-05" db="EMBL/GenBank/DDBJ databases">
        <title>The Genome Sequence of Thecamonas trahens ATCC 50062.</title>
        <authorList>
            <consortium name="The Broad Institute Genome Sequencing Platform"/>
            <person name="Russ C."/>
            <person name="Cuomo C."/>
            <person name="Shea T."/>
            <person name="Young S.K."/>
            <person name="Zeng Q."/>
            <person name="Koehrsen M."/>
            <person name="Haas B."/>
            <person name="Borodovsky M."/>
            <person name="Guigo R."/>
            <person name="Alvarado L."/>
            <person name="Berlin A."/>
            <person name="Bochicchio J."/>
            <person name="Borenstein D."/>
            <person name="Chapman S."/>
            <person name="Chen Z."/>
            <person name="Freedman E."/>
            <person name="Gellesch M."/>
            <person name="Goldberg J."/>
            <person name="Griggs A."/>
            <person name="Gujja S."/>
            <person name="Heilman E."/>
            <person name="Heiman D."/>
            <person name="Hepburn T."/>
            <person name="Howarth C."/>
            <person name="Jen D."/>
            <person name="Larson L."/>
            <person name="Mehta T."/>
            <person name="Park D."/>
            <person name="Pearson M."/>
            <person name="Roberts A."/>
            <person name="Saif S."/>
            <person name="Shenoy N."/>
            <person name="Sisk P."/>
            <person name="Stolte C."/>
            <person name="Sykes S."/>
            <person name="Thomson T."/>
            <person name="Walk T."/>
            <person name="White J."/>
            <person name="Yandava C."/>
            <person name="Burger G."/>
            <person name="Gray M.W."/>
            <person name="Holland P.W.H."/>
            <person name="King N."/>
            <person name="Lang F.B.F."/>
            <person name="Roger A.J."/>
            <person name="Ruiz-Trillo I."/>
            <person name="Lander E."/>
            <person name="Nusbaum C."/>
        </authorList>
    </citation>
    <scope>NUCLEOTIDE SEQUENCE [LARGE SCALE GENOMIC DNA]</scope>
    <source>
        <strain evidence="6 7">ATCC 50062</strain>
    </source>
</reference>
<feature type="region of interest" description="Disordered" evidence="4">
    <location>
        <begin position="175"/>
        <end position="199"/>
    </location>
</feature>
<dbReference type="OrthoDB" id="412286at2759"/>
<proteinExistence type="inferred from homology"/>